<name>D2R7M0_PIRSD</name>
<dbReference type="EMBL" id="CP001848">
    <property type="protein sequence ID" value="ADB17446.1"/>
    <property type="molecule type" value="Genomic_DNA"/>
</dbReference>
<evidence type="ECO:0000313" key="1">
    <source>
        <dbReference type="EMBL" id="ADB17446.1"/>
    </source>
</evidence>
<organism evidence="1 2">
    <name type="scientific">Pirellula staleyi (strain ATCC 27377 / DSM 6068 / ICPB 4128)</name>
    <name type="common">Pirella staleyi</name>
    <dbReference type="NCBI Taxonomy" id="530564"/>
    <lineage>
        <taxon>Bacteria</taxon>
        <taxon>Pseudomonadati</taxon>
        <taxon>Planctomycetota</taxon>
        <taxon>Planctomycetia</taxon>
        <taxon>Pirellulales</taxon>
        <taxon>Pirellulaceae</taxon>
        <taxon>Pirellula</taxon>
    </lineage>
</organism>
<proteinExistence type="predicted"/>
<protein>
    <submittedName>
        <fullName evidence="1">Uncharacterized protein</fullName>
    </submittedName>
</protein>
<gene>
    <name evidence="1" type="ordered locus">Psta_2780</name>
</gene>
<dbReference type="STRING" id="530564.Psta_2780"/>
<dbReference type="KEGG" id="psl:Psta_2780"/>
<accession>D2R7M0</accession>
<dbReference type="eggNOG" id="ENOG50330PM">
    <property type="taxonomic scope" value="Bacteria"/>
</dbReference>
<sequence length="88" mass="10456">MAEQHTKYQQKVIRNYYDNRETIALQRLQELVTELYLTEGKKREKHWESVALHLGKLGIKPDTIEHLRRENKPELVATLLKKLMDKSA</sequence>
<keyword evidence="2" id="KW-1185">Reference proteome</keyword>
<dbReference type="AlphaFoldDB" id="D2R7M0"/>
<dbReference type="HOGENOM" id="CLU_2466346_0_0_0"/>
<reference evidence="1 2" key="1">
    <citation type="journal article" date="2009" name="Stand. Genomic Sci.">
        <title>Complete genome sequence of Pirellula staleyi type strain (ATCC 27377).</title>
        <authorList>
            <person name="Clum A."/>
            <person name="Tindall B.J."/>
            <person name="Sikorski J."/>
            <person name="Ivanova N."/>
            <person name="Mavrommatis K."/>
            <person name="Lucas S."/>
            <person name="Glavina del Rio T."/>
            <person name="Nolan M."/>
            <person name="Chen F."/>
            <person name="Tice H."/>
            <person name="Pitluck S."/>
            <person name="Cheng J.F."/>
            <person name="Chertkov O."/>
            <person name="Brettin T."/>
            <person name="Han C."/>
            <person name="Detter J.C."/>
            <person name="Kuske C."/>
            <person name="Bruce D."/>
            <person name="Goodwin L."/>
            <person name="Ovchinikova G."/>
            <person name="Pati A."/>
            <person name="Mikhailova N."/>
            <person name="Chen A."/>
            <person name="Palaniappan K."/>
            <person name="Land M."/>
            <person name="Hauser L."/>
            <person name="Chang Y.J."/>
            <person name="Jeffries C.D."/>
            <person name="Chain P."/>
            <person name="Rohde M."/>
            <person name="Goker M."/>
            <person name="Bristow J."/>
            <person name="Eisen J.A."/>
            <person name="Markowitz V."/>
            <person name="Hugenholtz P."/>
            <person name="Kyrpides N.C."/>
            <person name="Klenk H.P."/>
            <person name="Lapidus A."/>
        </authorList>
    </citation>
    <scope>NUCLEOTIDE SEQUENCE [LARGE SCALE GENOMIC DNA]</scope>
    <source>
        <strain evidence="2">ATCC 27377 / DSM 6068 / ICPB 4128</strain>
    </source>
</reference>
<dbReference type="Proteomes" id="UP000001887">
    <property type="component" value="Chromosome"/>
</dbReference>
<evidence type="ECO:0000313" key="2">
    <source>
        <dbReference type="Proteomes" id="UP000001887"/>
    </source>
</evidence>
<dbReference type="OrthoDB" id="281357at2"/>